<dbReference type="EMBL" id="WUBI01000001">
    <property type="protein sequence ID" value="MWV43359.1"/>
    <property type="molecule type" value="Genomic_DNA"/>
</dbReference>
<gene>
    <name evidence="2" type="ORF">GRF59_06905</name>
</gene>
<comment type="caution">
    <text evidence="2">The sequence shown here is derived from an EMBL/GenBank/DDBJ whole genome shotgun (WGS) entry which is preliminary data.</text>
</comment>
<keyword evidence="3" id="KW-1185">Reference proteome</keyword>
<evidence type="ECO:0000313" key="2">
    <source>
        <dbReference type="EMBL" id="MWV43359.1"/>
    </source>
</evidence>
<organism evidence="2 3">
    <name type="scientific">Paenibacillus dendrobii</name>
    <dbReference type="NCBI Taxonomy" id="2691084"/>
    <lineage>
        <taxon>Bacteria</taxon>
        <taxon>Bacillati</taxon>
        <taxon>Bacillota</taxon>
        <taxon>Bacilli</taxon>
        <taxon>Bacillales</taxon>
        <taxon>Paenibacillaceae</taxon>
        <taxon>Paenibacillus</taxon>
    </lineage>
</organism>
<evidence type="ECO:0000259" key="1">
    <source>
        <dbReference type="PROSITE" id="PS51272"/>
    </source>
</evidence>
<reference evidence="2 3" key="1">
    <citation type="submission" date="2019-12" db="EMBL/GenBank/DDBJ databases">
        <title>Paenibacillus sp. nov., an endophytic bacterium isolated from the stem of Dendrobium.</title>
        <authorList>
            <person name="Zhao R."/>
        </authorList>
    </citation>
    <scope>NUCLEOTIDE SEQUENCE [LARGE SCALE GENOMIC DNA]</scope>
    <source>
        <strain evidence="2 3">HJL G12</strain>
    </source>
</reference>
<dbReference type="Pfam" id="PF00395">
    <property type="entry name" value="SLH"/>
    <property type="match status" value="1"/>
</dbReference>
<protein>
    <recommendedName>
        <fullName evidence="1">SLH domain-containing protein</fullName>
    </recommendedName>
</protein>
<dbReference type="RefSeq" id="WP_160496868.1">
    <property type="nucleotide sequence ID" value="NZ_WUBI01000001.1"/>
</dbReference>
<proteinExistence type="predicted"/>
<dbReference type="InterPro" id="IPR001119">
    <property type="entry name" value="SLH_dom"/>
</dbReference>
<dbReference type="AlphaFoldDB" id="A0A7X3IG75"/>
<accession>A0A7X3IG75</accession>
<name>A0A7X3IG75_9BACL</name>
<dbReference type="Proteomes" id="UP000460318">
    <property type="component" value="Unassembled WGS sequence"/>
</dbReference>
<sequence length="75" mass="8156">MEEVSSRNHAADLSVFADRDQIGSWASEAIKAAIGANFMEGYGNKLRPQQPLTRAETAVLIHRMLIITGLIDGAM</sequence>
<dbReference type="PROSITE" id="PS51272">
    <property type="entry name" value="SLH"/>
    <property type="match status" value="1"/>
</dbReference>
<feature type="domain" description="SLH" evidence="1">
    <location>
        <begin position="13"/>
        <end position="75"/>
    </location>
</feature>
<evidence type="ECO:0000313" key="3">
    <source>
        <dbReference type="Proteomes" id="UP000460318"/>
    </source>
</evidence>